<dbReference type="EMBL" id="KQ416483">
    <property type="protein sequence ID" value="KOF96812.1"/>
    <property type="molecule type" value="Genomic_DNA"/>
</dbReference>
<keyword evidence="1" id="KW-0732">Signal</keyword>
<dbReference type="AlphaFoldDB" id="A0A0L8I5R8"/>
<evidence type="ECO:0008006" key="3">
    <source>
        <dbReference type="Google" id="ProtNLM"/>
    </source>
</evidence>
<name>A0A0L8I5R8_OCTBM</name>
<feature type="signal peptide" evidence="1">
    <location>
        <begin position="1"/>
        <end position="20"/>
    </location>
</feature>
<feature type="chain" id="PRO_5005584218" description="VWFC domain-containing protein" evidence="1">
    <location>
        <begin position="21"/>
        <end position="65"/>
    </location>
</feature>
<gene>
    <name evidence="2" type="ORF">OCBIM_22033480mg</name>
</gene>
<reference evidence="2" key="1">
    <citation type="submission" date="2015-07" db="EMBL/GenBank/DDBJ databases">
        <title>MeaNS - Measles Nucleotide Surveillance Program.</title>
        <authorList>
            <person name="Tran T."/>
            <person name="Druce J."/>
        </authorList>
    </citation>
    <scope>NUCLEOTIDE SEQUENCE</scope>
    <source>
        <strain evidence="2">UCB-OBI-ISO-001</strain>
        <tissue evidence="2">Gonad</tissue>
    </source>
</reference>
<sequence>MLKYLSIVCFFTAAILTGDCFNVTCEFNGMPHEIGEVFQIPCYRCECTLNGTSCKNTCNSENEGI</sequence>
<evidence type="ECO:0000313" key="2">
    <source>
        <dbReference type="EMBL" id="KOF96812.1"/>
    </source>
</evidence>
<accession>A0A0L8I5R8</accession>
<protein>
    <recommendedName>
        <fullName evidence="3">VWFC domain-containing protein</fullName>
    </recommendedName>
</protein>
<evidence type="ECO:0000256" key="1">
    <source>
        <dbReference type="SAM" id="SignalP"/>
    </source>
</evidence>
<proteinExistence type="predicted"/>
<organism evidence="2">
    <name type="scientific">Octopus bimaculoides</name>
    <name type="common">California two-spotted octopus</name>
    <dbReference type="NCBI Taxonomy" id="37653"/>
    <lineage>
        <taxon>Eukaryota</taxon>
        <taxon>Metazoa</taxon>
        <taxon>Spiralia</taxon>
        <taxon>Lophotrochozoa</taxon>
        <taxon>Mollusca</taxon>
        <taxon>Cephalopoda</taxon>
        <taxon>Coleoidea</taxon>
        <taxon>Octopodiformes</taxon>
        <taxon>Octopoda</taxon>
        <taxon>Incirrata</taxon>
        <taxon>Octopodidae</taxon>
        <taxon>Octopus</taxon>
    </lineage>
</organism>